<dbReference type="Proteomes" id="UP000270487">
    <property type="component" value="Chromosome"/>
</dbReference>
<accession>A0A448SMS4</accession>
<dbReference type="InterPro" id="IPR008966">
    <property type="entry name" value="Adhesion_dom_sf"/>
</dbReference>
<dbReference type="GO" id="GO:0009289">
    <property type="term" value="C:pilus"/>
    <property type="evidence" value="ECO:0007669"/>
    <property type="project" value="InterPro"/>
</dbReference>
<dbReference type="AlphaFoldDB" id="A0A448SMS4"/>
<name>A0A448SMS4_SERFO</name>
<evidence type="ECO:0000313" key="3">
    <source>
        <dbReference type="Proteomes" id="UP000270487"/>
    </source>
</evidence>
<dbReference type="Gene3D" id="2.60.40.1090">
    <property type="entry name" value="Fimbrial-type adhesion domain"/>
    <property type="match status" value="1"/>
</dbReference>
<dbReference type="PANTHER" id="PTHR33420">
    <property type="entry name" value="FIMBRIAL SUBUNIT ELFA-RELATED"/>
    <property type="match status" value="1"/>
</dbReference>
<reference evidence="2 3" key="1">
    <citation type="submission" date="2018-12" db="EMBL/GenBank/DDBJ databases">
        <authorList>
            <consortium name="Pathogen Informatics"/>
        </authorList>
    </citation>
    <scope>NUCLEOTIDE SEQUENCE [LARGE SCALE GENOMIC DNA]</scope>
    <source>
        <strain evidence="2 3">NCTC13193</strain>
    </source>
</reference>
<dbReference type="Pfam" id="PF00419">
    <property type="entry name" value="Fimbrial"/>
    <property type="match status" value="1"/>
</dbReference>
<sequence length="180" mass="18469">MGSIMEIKNLLAVLFLTTIAFSSATMAEGNGRMTVSGSIIKTQTSCSLAPESLDQTIALGQVADAALLENNGSGKSAPQHFNIQLENCEVSAGNSVTVTFVGMEGKDGRLGITGTASGASVALTDGSGNVLELGKPSKNFSLQNGNNTLPFTIYLQGDGVPGNIQAGDYQAAAGFMLNFQ</sequence>
<gene>
    <name evidence="2" type="primary">smfA_12</name>
    <name evidence="2" type="ORF">NCTC13193_02510</name>
</gene>
<dbReference type="PANTHER" id="PTHR33420:SF26">
    <property type="entry name" value="FIMBRIAL SUBUNIT"/>
    <property type="match status" value="1"/>
</dbReference>
<protein>
    <submittedName>
        <fullName evidence="2">Fimbria A protein</fullName>
    </submittedName>
</protein>
<dbReference type="InterPro" id="IPR000259">
    <property type="entry name" value="Adhesion_dom_fimbrial"/>
</dbReference>
<feature type="domain" description="Fimbrial-type adhesion" evidence="1">
    <location>
        <begin position="35"/>
        <end position="180"/>
    </location>
</feature>
<organism evidence="2 3">
    <name type="scientific">Serratia fonticola</name>
    <dbReference type="NCBI Taxonomy" id="47917"/>
    <lineage>
        <taxon>Bacteria</taxon>
        <taxon>Pseudomonadati</taxon>
        <taxon>Pseudomonadota</taxon>
        <taxon>Gammaproteobacteria</taxon>
        <taxon>Enterobacterales</taxon>
        <taxon>Yersiniaceae</taxon>
        <taxon>Serratia</taxon>
    </lineage>
</organism>
<dbReference type="EMBL" id="LR134492">
    <property type="protein sequence ID" value="VEI68992.1"/>
    <property type="molecule type" value="Genomic_DNA"/>
</dbReference>
<evidence type="ECO:0000259" key="1">
    <source>
        <dbReference type="Pfam" id="PF00419"/>
    </source>
</evidence>
<proteinExistence type="predicted"/>
<dbReference type="InterPro" id="IPR036937">
    <property type="entry name" value="Adhesion_dom_fimbrial_sf"/>
</dbReference>
<dbReference type="InterPro" id="IPR050263">
    <property type="entry name" value="Bact_Fimbrial_Adh_Pro"/>
</dbReference>
<dbReference type="GO" id="GO:0043709">
    <property type="term" value="P:cell adhesion involved in single-species biofilm formation"/>
    <property type="evidence" value="ECO:0007669"/>
    <property type="project" value="TreeGrafter"/>
</dbReference>
<evidence type="ECO:0000313" key="2">
    <source>
        <dbReference type="EMBL" id="VEI68992.1"/>
    </source>
</evidence>
<dbReference type="SUPFAM" id="SSF49401">
    <property type="entry name" value="Bacterial adhesins"/>
    <property type="match status" value="1"/>
</dbReference>